<comment type="caution">
    <text evidence="5">The sequence shown here is derived from an EMBL/GenBank/DDBJ whole genome shotgun (WGS) entry which is preliminary data.</text>
</comment>
<evidence type="ECO:0000256" key="3">
    <source>
        <dbReference type="ARBA" id="ARBA00023136"/>
    </source>
</evidence>
<organism evidence="5 6">
    <name type="scientific">Pseudomonas jessenii</name>
    <dbReference type="NCBI Taxonomy" id="77298"/>
    <lineage>
        <taxon>Bacteria</taxon>
        <taxon>Pseudomonadati</taxon>
        <taxon>Pseudomonadota</taxon>
        <taxon>Gammaproteobacteria</taxon>
        <taxon>Pseudomonadales</taxon>
        <taxon>Pseudomonadaceae</taxon>
        <taxon>Pseudomonas</taxon>
    </lineage>
</organism>
<feature type="transmembrane region" description="Helical" evidence="4">
    <location>
        <begin position="141"/>
        <end position="161"/>
    </location>
</feature>
<dbReference type="SUPFAM" id="SSF103473">
    <property type="entry name" value="MFS general substrate transporter"/>
    <property type="match status" value="1"/>
</dbReference>
<feature type="transmembrane region" description="Helical" evidence="4">
    <location>
        <begin position="167"/>
        <end position="188"/>
    </location>
</feature>
<feature type="transmembrane region" description="Helical" evidence="4">
    <location>
        <begin position="112"/>
        <end position="129"/>
    </location>
</feature>
<evidence type="ECO:0000313" key="5">
    <source>
        <dbReference type="EMBL" id="PYY72472.1"/>
    </source>
</evidence>
<dbReference type="InterPro" id="IPR036259">
    <property type="entry name" value="MFS_trans_sf"/>
</dbReference>
<evidence type="ECO:0000256" key="4">
    <source>
        <dbReference type="SAM" id="Phobius"/>
    </source>
</evidence>
<feature type="transmembrane region" description="Helical" evidence="4">
    <location>
        <begin position="209"/>
        <end position="233"/>
    </location>
</feature>
<keyword evidence="2 4" id="KW-1133">Transmembrane helix</keyword>
<gene>
    <name evidence="5" type="ORF">CRX42_01095</name>
</gene>
<feature type="transmembrane region" description="Helical" evidence="4">
    <location>
        <begin position="361"/>
        <end position="384"/>
    </location>
</feature>
<protein>
    <recommendedName>
        <fullName evidence="7">MFS transporter</fullName>
    </recommendedName>
</protein>
<feature type="transmembrane region" description="Helical" evidence="4">
    <location>
        <begin position="48"/>
        <end position="71"/>
    </location>
</feature>
<feature type="transmembrane region" description="Helical" evidence="4">
    <location>
        <begin position="16"/>
        <end position="36"/>
    </location>
</feature>
<dbReference type="AlphaFoldDB" id="A0A2W0EY54"/>
<dbReference type="InterPro" id="IPR011701">
    <property type="entry name" value="MFS"/>
</dbReference>
<feature type="transmembrane region" description="Helical" evidence="4">
    <location>
        <begin position="300"/>
        <end position="319"/>
    </location>
</feature>
<feature type="transmembrane region" description="Helical" evidence="4">
    <location>
        <begin position="274"/>
        <end position="294"/>
    </location>
</feature>
<name>A0A2W0EY54_PSEJE</name>
<dbReference type="GO" id="GO:0022857">
    <property type="term" value="F:transmembrane transporter activity"/>
    <property type="evidence" value="ECO:0007669"/>
    <property type="project" value="InterPro"/>
</dbReference>
<keyword evidence="3 4" id="KW-0472">Membrane</keyword>
<dbReference type="EMBL" id="PDLL01000004">
    <property type="protein sequence ID" value="PYY72472.1"/>
    <property type="molecule type" value="Genomic_DNA"/>
</dbReference>
<dbReference type="Gene3D" id="1.20.1250.20">
    <property type="entry name" value="MFS general substrate transporter like domains"/>
    <property type="match status" value="1"/>
</dbReference>
<feature type="transmembrane region" description="Helical" evidence="4">
    <location>
        <begin position="331"/>
        <end position="355"/>
    </location>
</feature>
<feature type="transmembrane region" description="Helical" evidence="4">
    <location>
        <begin position="83"/>
        <end position="106"/>
    </location>
</feature>
<reference evidence="5 6" key="1">
    <citation type="journal article" date="2018" name="Appl. Microbiol. Biotechnol.">
        <title>Characterization of the caprolactam degradation pathway in Pseudomonas jessenii using mass spectrometry-based proteomics.</title>
        <authorList>
            <person name="Otzen M."/>
            <person name="Palacio C."/>
            <person name="Janssen D.B."/>
        </authorList>
    </citation>
    <scope>NUCLEOTIDE SEQUENCE [LARGE SCALE GENOMIC DNA]</scope>
    <source>
        <strain evidence="5 6">GO3</strain>
    </source>
</reference>
<evidence type="ECO:0008006" key="7">
    <source>
        <dbReference type="Google" id="ProtNLM"/>
    </source>
</evidence>
<keyword evidence="1 4" id="KW-0812">Transmembrane</keyword>
<proteinExistence type="predicted"/>
<feature type="transmembrane region" description="Helical" evidence="4">
    <location>
        <begin position="245"/>
        <end position="267"/>
    </location>
</feature>
<sequence>MSAQLRDGVTSKYKNLLEMVVVGLLFVAGNMSNAIYPSFVNALTNIPVMQSVSIGNLATAEFLAFGLAVLLAGRVVPANKLRLTAGICLFTHLLTAYAMTVLPLSALIGCRLLYGAASGTLVWIAYSYLARTSLPGQLVGIYLTGLMITGVLWSVLAPDVIVPLFGYPSLFLFLTSISFLALIFLRFCPKQINSLSESSEQSKLLKNKLSLPPILILCSVGCWGFFMTIFWVYSDPIAQTLSGELLKHWLTISLVCQIFGAALSAWLVERMPTVPVLSIGLLISVLQVASIIAGVGGTVFVVWTGVYGFLGYFLVAFYIKALANTDSTNRSVAYFPGVQMLIASIGPMVVSQMVAETDLTAVLTIDLVAIIIAPLFLWAAIVIYKRSVSRSRSSKVRMSGI</sequence>
<evidence type="ECO:0000313" key="6">
    <source>
        <dbReference type="Proteomes" id="UP000247437"/>
    </source>
</evidence>
<dbReference type="Proteomes" id="UP000247437">
    <property type="component" value="Unassembled WGS sequence"/>
</dbReference>
<evidence type="ECO:0000256" key="1">
    <source>
        <dbReference type="ARBA" id="ARBA00022692"/>
    </source>
</evidence>
<dbReference type="RefSeq" id="WP_110656938.1">
    <property type="nucleotide sequence ID" value="NZ_PDLL01000004.1"/>
</dbReference>
<evidence type="ECO:0000256" key="2">
    <source>
        <dbReference type="ARBA" id="ARBA00022989"/>
    </source>
</evidence>
<accession>A0A2W0EY54</accession>
<dbReference type="Pfam" id="PF07690">
    <property type="entry name" value="MFS_1"/>
    <property type="match status" value="1"/>
</dbReference>